<sequence>MGKKIGVDTVVFIYLFEGAGVHAKRAEEVLNRVEHGMFEAVFSSIGIIEILTGPKKLGQPELAAQYKNHLARFPHLTIMGINERIVDIASDLRARYGISTPDAIHVATALDFGAEKFITNDKSLRKIKEITIELL</sequence>
<feature type="domain" description="PIN" evidence="1">
    <location>
        <begin position="7"/>
        <end position="128"/>
    </location>
</feature>
<dbReference type="InterPro" id="IPR002716">
    <property type="entry name" value="PIN_dom"/>
</dbReference>
<dbReference type="EMBL" id="MHNY01000023">
    <property type="protein sequence ID" value="OGZ55719.1"/>
    <property type="molecule type" value="Genomic_DNA"/>
</dbReference>
<evidence type="ECO:0000313" key="2">
    <source>
        <dbReference type="EMBL" id="OGZ55719.1"/>
    </source>
</evidence>
<dbReference type="SUPFAM" id="SSF88723">
    <property type="entry name" value="PIN domain-like"/>
    <property type="match status" value="1"/>
</dbReference>
<name>A0A1G2H005_9BACT</name>
<dbReference type="Pfam" id="PF01850">
    <property type="entry name" value="PIN"/>
    <property type="match status" value="1"/>
</dbReference>
<dbReference type="InterPro" id="IPR029060">
    <property type="entry name" value="PIN-like_dom_sf"/>
</dbReference>
<dbReference type="Proteomes" id="UP000178186">
    <property type="component" value="Unassembled WGS sequence"/>
</dbReference>
<comment type="caution">
    <text evidence="2">The sequence shown here is derived from an EMBL/GenBank/DDBJ whole genome shotgun (WGS) entry which is preliminary data.</text>
</comment>
<protein>
    <recommendedName>
        <fullName evidence="1">PIN domain-containing protein</fullName>
    </recommendedName>
</protein>
<reference evidence="2 3" key="1">
    <citation type="journal article" date="2016" name="Nat. Commun.">
        <title>Thousands of microbial genomes shed light on interconnected biogeochemical processes in an aquifer system.</title>
        <authorList>
            <person name="Anantharaman K."/>
            <person name="Brown C.T."/>
            <person name="Hug L.A."/>
            <person name="Sharon I."/>
            <person name="Castelle C.J."/>
            <person name="Probst A.J."/>
            <person name="Thomas B.C."/>
            <person name="Singh A."/>
            <person name="Wilkins M.J."/>
            <person name="Karaoz U."/>
            <person name="Brodie E.L."/>
            <person name="Williams K.H."/>
            <person name="Hubbard S.S."/>
            <person name="Banfield J.F."/>
        </authorList>
    </citation>
    <scope>NUCLEOTIDE SEQUENCE [LARGE SCALE GENOMIC DNA]</scope>
</reference>
<gene>
    <name evidence="2" type="ORF">A3H64_01500</name>
</gene>
<dbReference type="AlphaFoldDB" id="A0A1G2H005"/>
<accession>A0A1G2H005</accession>
<dbReference type="STRING" id="1802128.A3H64_01500"/>
<evidence type="ECO:0000259" key="1">
    <source>
        <dbReference type="Pfam" id="PF01850"/>
    </source>
</evidence>
<dbReference type="Gene3D" id="3.40.50.1010">
    <property type="entry name" value="5'-nuclease"/>
    <property type="match status" value="1"/>
</dbReference>
<proteinExistence type="predicted"/>
<organism evidence="2 3">
    <name type="scientific">Candidatus Ryanbacteria bacterium RIFCSPLOWO2_02_FULL_45_11c</name>
    <dbReference type="NCBI Taxonomy" id="1802128"/>
    <lineage>
        <taxon>Bacteria</taxon>
        <taxon>Candidatus Ryaniibacteriota</taxon>
    </lineage>
</organism>
<evidence type="ECO:0000313" key="3">
    <source>
        <dbReference type="Proteomes" id="UP000178186"/>
    </source>
</evidence>